<dbReference type="InterPro" id="IPR002915">
    <property type="entry name" value="DeoC/FbaB/LacD_aldolase"/>
</dbReference>
<dbReference type="RefSeq" id="WP_173036531.1">
    <property type="nucleotide sequence ID" value="NZ_AP022870.1"/>
</dbReference>
<dbReference type="EMBL" id="AP022870">
    <property type="protein sequence ID" value="BCB76501.1"/>
    <property type="molecule type" value="Genomic_DNA"/>
</dbReference>
<dbReference type="SMART" id="SM01133">
    <property type="entry name" value="DeoC"/>
    <property type="match status" value="1"/>
</dbReference>
<sequence>MTLTGSYTFPEHLPAWPRRRMHHVFAPDGRAVVAALDAGLKYGVKPGLGDARAAVRRLVDGGIDAVLAGIGFARATAGELGGRGLILALDSEIPSAGYGVEQAVRYGADALELKVFPGNPDRTVLGELRELAAEADRWGMPLMAEPIPVSFANTEAHTVTNVANGARISAEAGADFVKAQYVGTVEEFAGVVSSCPVPLLALGGPVKPTPRHALQLAHDAVAAGARGVVYGRNIVEAERPDLMVEALVEIVHGGASVDAAAKHLNVAL</sequence>
<proteinExistence type="predicted"/>
<dbReference type="PANTHER" id="PTHR47916">
    <property type="entry name" value="FRUCTOSE-BISPHOSPHATE ALDOLASE CLASS 1"/>
    <property type="match status" value="1"/>
</dbReference>
<dbReference type="GO" id="GO:0004332">
    <property type="term" value="F:fructose-bisphosphate aldolase activity"/>
    <property type="evidence" value="ECO:0007669"/>
    <property type="project" value="InterPro"/>
</dbReference>
<dbReference type="Proteomes" id="UP000502508">
    <property type="component" value="Chromosome"/>
</dbReference>
<dbReference type="PIRSF" id="PIRSF038992">
    <property type="entry name" value="Aldolase_Ia"/>
    <property type="match status" value="1"/>
</dbReference>
<reference evidence="1 2" key="2">
    <citation type="submission" date="2020-03" db="EMBL/GenBank/DDBJ databases">
        <authorList>
            <person name="Ichikawa N."/>
            <person name="Kimura A."/>
            <person name="Kitahashi Y."/>
            <person name="Uohara A."/>
        </authorList>
    </citation>
    <scope>NUCLEOTIDE SEQUENCE [LARGE SCALE GENOMIC DNA]</scope>
    <source>
        <strain evidence="1 2">NBRC 107702</strain>
    </source>
</reference>
<dbReference type="Gene3D" id="3.20.20.70">
    <property type="entry name" value="Aldolase class I"/>
    <property type="match status" value="1"/>
</dbReference>
<dbReference type="SUPFAM" id="SSF51569">
    <property type="entry name" value="Aldolase"/>
    <property type="match status" value="1"/>
</dbReference>
<dbReference type="Pfam" id="PF01791">
    <property type="entry name" value="DeoC"/>
    <property type="match status" value="1"/>
</dbReference>
<evidence type="ECO:0000313" key="1">
    <source>
        <dbReference type="EMBL" id="BCB76501.1"/>
    </source>
</evidence>
<dbReference type="InterPro" id="IPR050456">
    <property type="entry name" value="DeoC/FbaB_aldolase"/>
</dbReference>
<name>A0A6F8XRX8_9ACTN</name>
<dbReference type="PANTHER" id="PTHR47916:SF1">
    <property type="entry name" value="3-HYDROXY-5-PHOSPHONOOXYPENTANE-2,4-DIONE THIOLASE"/>
    <property type="match status" value="1"/>
</dbReference>
<accession>A0A6F8XRX8</accession>
<organism evidence="1 2">
    <name type="scientific">Phytohabitans flavus</name>
    <dbReference type="NCBI Taxonomy" id="1076124"/>
    <lineage>
        <taxon>Bacteria</taxon>
        <taxon>Bacillati</taxon>
        <taxon>Actinomycetota</taxon>
        <taxon>Actinomycetes</taxon>
        <taxon>Micromonosporales</taxon>
        <taxon>Micromonosporaceae</taxon>
    </lineage>
</organism>
<reference evidence="1 2" key="1">
    <citation type="submission" date="2020-03" db="EMBL/GenBank/DDBJ databases">
        <title>Whole genome shotgun sequence of Phytohabitans flavus NBRC 107702.</title>
        <authorList>
            <person name="Komaki H."/>
            <person name="Tamura T."/>
        </authorList>
    </citation>
    <scope>NUCLEOTIDE SEQUENCE [LARGE SCALE GENOMIC DNA]</scope>
    <source>
        <strain evidence="1 2">NBRC 107702</strain>
    </source>
</reference>
<dbReference type="InterPro" id="IPR041720">
    <property type="entry name" value="FbaB-like"/>
</dbReference>
<evidence type="ECO:0000313" key="2">
    <source>
        <dbReference type="Proteomes" id="UP000502508"/>
    </source>
</evidence>
<dbReference type="KEGG" id="pfla:Pflav_029110"/>
<keyword evidence="2" id="KW-1185">Reference proteome</keyword>
<protein>
    <submittedName>
        <fullName evidence="1">Aldolase</fullName>
    </submittedName>
</protein>
<dbReference type="InterPro" id="IPR013785">
    <property type="entry name" value="Aldolase_TIM"/>
</dbReference>
<gene>
    <name evidence="1" type="ORF">Pflav_029110</name>
</gene>
<dbReference type="AlphaFoldDB" id="A0A6F8XRX8"/>